<feature type="transmembrane region" description="Helical" evidence="2">
    <location>
        <begin position="125"/>
        <end position="146"/>
    </location>
</feature>
<dbReference type="Gene3D" id="3.60.40.10">
    <property type="entry name" value="PPM-type phosphatase domain"/>
    <property type="match status" value="1"/>
</dbReference>
<dbReference type="EC" id="3.1.3.16" evidence="4"/>
<dbReference type="RefSeq" id="WP_193534175.1">
    <property type="nucleotide sequence ID" value="NZ_JADCLJ010000005.1"/>
</dbReference>
<name>A0ABR9QDV7_9BACI</name>
<reference evidence="4 5" key="1">
    <citation type="submission" date="2020-10" db="EMBL/GenBank/DDBJ databases">
        <title>Bacillus sp. HD4P25, an endophyte from a halophyte.</title>
        <authorList>
            <person name="Sun J.-Q."/>
        </authorList>
    </citation>
    <scope>NUCLEOTIDE SEQUENCE [LARGE SCALE GENOMIC DNA]</scope>
    <source>
        <strain evidence="4 5">YIM 93174</strain>
    </source>
</reference>
<feature type="transmembrane region" description="Helical" evidence="2">
    <location>
        <begin position="43"/>
        <end position="76"/>
    </location>
</feature>
<dbReference type="PROSITE" id="PS51746">
    <property type="entry name" value="PPM_2"/>
    <property type="match status" value="1"/>
</dbReference>
<dbReference type="EMBL" id="JADCLJ010000005">
    <property type="protein sequence ID" value="MBE4906678.1"/>
    <property type="molecule type" value="Genomic_DNA"/>
</dbReference>
<feature type="transmembrane region" description="Helical" evidence="2">
    <location>
        <begin position="280"/>
        <end position="296"/>
    </location>
</feature>
<evidence type="ECO:0000313" key="5">
    <source>
        <dbReference type="Proteomes" id="UP001516662"/>
    </source>
</evidence>
<keyword evidence="2" id="KW-0472">Membrane</keyword>
<dbReference type="Pfam" id="PF19732">
    <property type="entry name" value="SpoIIE_N"/>
    <property type="match status" value="1"/>
</dbReference>
<dbReference type="InterPro" id="IPR036457">
    <property type="entry name" value="PPM-type-like_dom_sf"/>
</dbReference>
<sequence>MEKIERNLIEPVGEVNFEKSQYALSRWFSRLQSMIRHLLLHKGLLIILVGFLLGRALILAKITPFALPFFAAVLLIRKDRAGLAMLALLAGSMTLSVNATMYVFGSIVLFTLCHKISKRLKFESVKALPFLVLIASLLTKTSIVYLTQGELTLYDGMLSVVEAGLGFILTLIFLQSVPLLTVRKRHQTLKTEEVICIIILIASVMTGTIGWSIYDLSVEHILSRYLVLLFAFVAGATTGSTVGVVTGLVLSLANVASLYQMSLLAFSGLLGGLLKDGKKVGVSIGLIIGTLLIGLYGEGSNQLLATLYESLIAIALFLVTPQIITSNLAKFIPGTSEHSAEQQQYLRKIRDVTANRVSQFSNVFQALSNSFSNYGLPIEEEDQDREIDYFLSNVTEKTCQTCFKKEQCWSKNFTTTYDYMKKIMHEIDDNSMVHNHQLNREWDKHCVKSKKVIDAIGKEFSHYQANQKLKKQVLESRRLVADQLLGVSQVMGDFAKEIQRERENHHLQEEQILESLQAFGIEIGHVEIYNLEQGNVDIEMSIPYCNASGESEKIIAPMLSDILGETISVKKEECSAYPNGYCHVSFGSVKAFVIETGVAHAAKGGGLVSGDCYSTIELGVGKYAVAISDGMGNGVRAHHESNETLQLLQKILKSGIEEKVAIKSVNSILSLRTTDEIFSTLDLAMIDLQDASAKFLKIGSTPSYVKRGEKIIRIQASNLPMGIIQEFEVDVVSEQLKAGDFLIMMSDGVFEGPRHVENYDMWMKRKISEIDSKDPQEIADILMEEVIRTRAGNIQDDMTVVVTQIKRNIPKWAAIPSYSYRKKAQ</sequence>
<dbReference type="SMART" id="SM00331">
    <property type="entry name" value="PP2C_SIG"/>
    <property type="match status" value="1"/>
</dbReference>
<accession>A0ABR9QDV7</accession>
<feature type="transmembrane region" description="Helical" evidence="2">
    <location>
        <begin position="194"/>
        <end position="214"/>
    </location>
</feature>
<comment type="caution">
    <text evidence="4">The sequence shown here is derived from an EMBL/GenBank/DDBJ whole genome shotgun (WGS) entry which is preliminary data.</text>
</comment>
<dbReference type="InterPro" id="IPR001932">
    <property type="entry name" value="PPM-type_phosphatase-like_dom"/>
</dbReference>
<feature type="transmembrane region" description="Helical" evidence="2">
    <location>
        <begin position="303"/>
        <end position="324"/>
    </location>
</feature>
<evidence type="ECO:0000259" key="3">
    <source>
        <dbReference type="PROSITE" id="PS51746"/>
    </source>
</evidence>
<protein>
    <submittedName>
        <fullName evidence="4">Stage II sporulation protein E</fullName>
        <ecNumber evidence="4">3.1.3.16</ecNumber>
    </submittedName>
</protein>
<dbReference type="SMART" id="SM00332">
    <property type="entry name" value="PP2Cc"/>
    <property type="match status" value="1"/>
</dbReference>
<evidence type="ECO:0000313" key="4">
    <source>
        <dbReference type="EMBL" id="MBE4906678.1"/>
    </source>
</evidence>
<feature type="transmembrane region" description="Helical" evidence="2">
    <location>
        <begin position="257"/>
        <end position="274"/>
    </location>
</feature>
<evidence type="ECO:0000256" key="2">
    <source>
        <dbReference type="SAM" id="Phobius"/>
    </source>
</evidence>
<keyword evidence="1 4" id="KW-0378">Hydrolase</keyword>
<organism evidence="4 5">
    <name type="scientific">Litchfieldia luteola</name>
    <dbReference type="NCBI Taxonomy" id="682179"/>
    <lineage>
        <taxon>Bacteria</taxon>
        <taxon>Bacillati</taxon>
        <taxon>Bacillota</taxon>
        <taxon>Bacilli</taxon>
        <taxon>Bacillales</taxon>
        <taxon>Bacillaceae</taxon>
        <taxon>Litchfieldia</taxon>
    </lineage>
</organism>
<dbReference type="InterPro" id="IPR052016">
    <property type="entry name" value="Bact_Sigma-Reg"/>
</dbReference>
<feature type="transmembrane region" description="Helical" evidence="2">
    <location>
        <begin position="158"/>
        <end position="182"/>
    </location>
</feature>
<dbReference type="SUPFAM" id="SSF81606">
    <property type="entry name" value="PP2C-like"/>
    <property type="match status" value="1"/>
</dbReference>
<keyword evidence="5" id="KW-1185">Reference proteome</keyword>
<dbReference type="NCBIfam" id="TIGR02865">
    <property type="entry name" value="spore_II_E"/>
    <property type="match status" value="1"/>
</dbReference>
<feature type="domain" description="PPM-type phosphatase" evidence="3">
    <location>
        <begin position="595"/>
        <end position="805"/>
    </location>
</feature>
<dbReference type="GO" id="GO:0004722">
    <property type="term" value="F:protein serine/threonine phosphatase activity"/>
    <property type="evidence" value="ECO:0007669"/>
    <property type="project" value="UniProtKB-EC"/>
</dbReference>
<dbReference type="InterPro" id="IPR014221">
    <property type="entry name" value="SpoII_E"/>
</dbReference>
<feature type="transmembrane region" description="Helical" evidence="2">
    <location>
        <begin position="82"/>
        <end position="113"/>
    </location>
</feature>
<evidence type="ECO:0000256" key="1">
    <source>
        <dbReference type="ARBA" id="ARBA00022801"/>
    </source>
</evidence>
<gene>
    <name evidence="4" type="primary">spoIIE</name>
    <name evidence="4" type="ORF">IMZ08_01240</name>
</gene>
<dbReference type="Proteomes" id="UP001516662">
    <property type="component" value="Unassembled WGS sequence"/>
</dbReference>
<feature type="transmembrane region" description="Helical" evidence="2">
    <location>
        <begin position="226"/>
        <end position="250"/>
    </location>
</feature>
<keyword evidence="2" id="KW-1133">Transmembrane helix</keyword>
<dbReference type="PANTHER" id="PTHR43156:SF2">
    <property type="entry name" value="STAGE II SPORULATION PROTEIN E"/>
    <property type="match status" value="1"/>
</dbReference>
<proteinExistence type="predicted"/>
<dbReference type="Pfam" id="PF07228">
    <property type="entry name" value="SpoIIE"/>
    <property type="match status" value="1"/>
</dbReference>
<keyword evidence="2" id="KW-0812">Transmembrane</keyword>
<dbReference type="PANTHER" id="PTHR43156">
    <property type="entry name" value="STAGE II SPORULATION PROTEIN E-RELATED"/>
    <property type="match status" value="1"/>
</dbReference>
<dbReference type="InterPro" id="IPR045768">
    <property type="entry name" value="SpoIIE_N"/>
</dbReference>